<gene>
    <name evidence="2" type="ORF">SAMN05216296_3246</name>
</gene>
<evidence type="ECO:0000313" key="2">
    <source>
        <dbReference type="EMBL" id="SDU35067.1"/>
    </source>
</evidence>
<dbReference type="Proteomes" id="UP000243232">
    <property type="component" value="Chromosome I"/>
</dbReference>
<feature type="transmembrane region" description="Helical" evidence="1">
    <location>
        <begin position="6"/>
        <end position="27"/>
    </location>
</feature>
<feature type="transmembrane region" description="Helical" evidence="1">
    <location>
        <begin position="48"/>
        <end position="65"/>
    </location>
</feature>
<keyword evidence="1" id="KW-0472">Membrane</keyword>
<dbReference type="AlphaFoldDB" id="A0A1H2HT98"/>
<dbReference type="RefSeq" id="WP_090197737.1">
    <property type="nucleotide sequence ID" value="NZ_LT629785.1"/>
</dbReference>
<dbReference type="EMBL" id="LT629785">
    <property type="protein sequence ID" value="SDU35067.1"/>
    <property type="molecule type" value="Genomic_DNA"/>
</dbReference>
<sequence length="144" mass="15759">MNLALKITLAAAGIFLFVGMIGGILKYRGIMRSPEHCAPVYIDIAHRAALMYSFAALVMAELLKYSPFSDAVQLLSSCAPLLFFAIAIAQYFKLGLANQTDNQFRERNFSTTWGMLLLIVAEVGGVGMLLFGFIATQFLGWPLA</sequence>
<accession>A0A1H2HT98</accession>
<keyword evidence="1" id="KW-0812">Transmembrane</keyword>
<dbReference type="OrthoDB" id="345818at2"/>
<feature type="transmembrane region" description="Helical" evidence="1">
    <location>
        <begin position="113"/>
        <end position="135"/>
    </location>
</feature>
<evidence type="ECO:0000313" key="3">
    <source>
        <dbReference type="Proteomes" id="UP000243232"/>
    </source>
</evidence>
<name>A0A1H2HT98_9PSED</name>
<dbReference type="STRING" id="364197.SAMN05216296_3246"/>
<proteinExistence type="predicted"/>
<keyword evidence="1" id="KW-1133">Transmembrane helix</keyword>
<reference evidence="3" key="1">
    <citation type="submission" date="2016-10" db="EMBL/GenBank/DDBJ databases">
        <authorList>
            <person name="Varghese N."/>
            <person name="Submissions S."/>
        </authorList>
    </citation>
    <scope>NUCLEOTIDE SEQUENCE [LARGE SCALE GENOMIC DNA]</scope>
    <source>
        <strain evidence="3">DSM 17875</strain>
    </source>
</reference>
<feature type="transmembrane region" description="Helical" evidence="1">
    <location>
        <begin position="71"/>
        <end position="92"/>
    </location>
</feature>
<keyword evidence="3" id="KW-1185">Reference proteome</keyword>
<protein>
    <submittedName>
        <fullName evidence="2">Uncharacterized protein</fullName>
    </submittedName>
</protein>
<evidence type="ECO:0000256" key="1">
    <source>
        <dbReference type="SAM" id="Phobius"/>
    </source>
</evidence>
<organism evidence="2 3">
    <name type="scientific">Pseudomonas pohangensis</name>
    <dbReference type="NCBI Taxonomy" id="364197"/>
    <lineage>
        <taxon>Bacteria</taxon>
        <taxon>Pseudomonadati</taxon>
        <taxon>Pseudomonadota</taxon>
        <taxon>Gammaproteobacteria</taxon>
        <taxon>Pseudomonadales</taxon>
        <taxon>Pseudomonadaceae</taxon>
        <taxon>Pseudomonas</taxon>
    </lineage>
</organism>